<gene>
    <name evidence="2" type="ORF">BV912_05585</name>
</gene>
<dbReference type="STRING" id="1931275.BV914_09405"/>
<accession>A0A1X3DJ99</accession>
<dbReference type="OrthoDB" id="8613517at2"/>
<keyword evidence="1" id="KW-0812">Transmembrane</keyword>
<dbReference type="AlphaFoldDB" id="A0A1X3DJ99"/>
<evidence type="ECO:0000256" key="1">
    <source>
        <dbReference type="SAM" id="Phobius"/>
    </source>
</evidence>
<feature type="transmembrane region" description="Helical" evidence="1">
    <location>
        <begin position="60"/>
        <end position="76"/>
    </location>
</feature>
<proteinExistence type="predicted"/>
<dbReference type="EMBL" id="MTAB01000009">
    <property type="protein sequence ID" value="OSI22442.1"/>
    <property type="molecule type" value="Genomic_DNA"/>
</dbReference>
<organism evidence="2 3">
    <name type="scientific">Neisseria dumasiana</name>
    <dbReference type="NCBI Taxonomy" id="1931275"/>
    <lineage>
        <taxon>Bacteria</taxon>
        <taxon>Pseudomonadati</taxon>
        <taxon>Pseudomonadota</taxon>
        <taxon>Betaproteobacteria</taxon>
        <taxon>Neisseriales</taxon>
        <taxon>Neisseriaceae</taxon>
        <taxon>Neisseria</taxon>
    </lineage>
</organism>
<dbReference type="RefSeq" id="WP_085359008.1">
    <property type="nucleotide sequence ID" value="NZ_MTAB01000009.1"/>
</dbReference>
<keyword evidence="1" id="KW-0472">Membrane</keyword>
<evidence type="ECO:0000313" key="3">
    <source>
        <dbReference type="Proteomes" id="UP000193303"/>
    </source>
</evidence>
<sequence>MAIGFDLLALAVYIAVFITAAFKAGQFQWLWASVLLWLGVSTIGARLLPGILGITHLAPLYIPHFYITLASLFFFINHWKKLPEKGWWHTQEAGSFISLFAVSGLLMTMVSALLTLLVYMRFPTGITPYVMPALLQMYALKPAYWFAAQGFIMLVFYAHRSLISNEPANRFSSKQIQAGILMAFLFQTAYVFNELLNIRFG</sequence>
<dbReference type="Proteomes" id="UP000193303">
    <property type="component" value="Unassembled WGS sequence"/>
</dbReference>
<reference evidence="3" key="1">
    <citation type="submission" date="2017-01" db="EMBL/GenBank/DDBJ databases">
        <authorList>
            <person name="Mah S.A."/>
            <person name="Swanson W.J."/>
            <person name="Moy G.W."/>
            <person name="Vacquier V.D."/>
        </authorList>
    </citation>
    <scope>NUCLEOTIDE SEQUENCE [LARGE SCALE GENOMIC DNA]</scope>
    <source>
        <strain evidence="3">124861</strain>
    </source>
</reference>
<protein>
    <submittedName>
        <fullName evidence="2">Uncharacterized protein</fullName>
    </submittedName>
</protein>
<keyword evidence="1" id="KW-1133">Transmembrane helix</keyword>
<feature type="transmembrane region" description="Helical" evidence="1">
    <location>
        <begin position="175"/>
        <end position="192"/>
    </location>
</feature>
<name>A0A1X3DJ99_9NEIS</name>
<feature type="transmembrane region" description="Helical" evidence="1">
    <location>
        <begin position="96"/>
        <end position="122"/>
    </location>
</feature>
<evidence type="ECO:0000313" key="2">
    <source>
        <dbReference type="EMBL" id="OSI22442.1"/>
    </source>
</evidence>
<feature type="transmembrane region" description="Helical" evidence="1">
    <location>
        <begin position="7"/>
        <end position="24"/>
    </location>
</feature>
<comment type="caution">
    <text evidence="2">The sequence shown here is derived from an EMBL/GenBank/DDBJ whole genome shotgun (WGS) entry which is preliminary data.</text>
</comment>
<feature type="transmembrane region" description="Helical" evidence="1">
    <location>
        <begin position="143"/>
        <end position="163"/>
    </location>
</feature>